<dbReference type="EMBL" id="CP139781">
    <property type="protein sequence ID" value="WRQ88781.1"/>
    <property type="molecule type" value="Genomic_DNA"/>
</dbReference>
<dbReference type="Gene3D" id="3.40.47.10">
    <property type="match status" value="2"/>
</dbReference>
<keyword evidence="6" id="KW-1185">Reference proteome</keyword>
<dbReference type="Pfam" id="PF00109">
    <property type="entry name" value="ketoacyl-synt"/>
    <property type="match status" value="1"/>
</dbReference>
<gene>
    <name evidence="5" type="ORF">K1X11_005150</name>
</gene>
<dbReference type="RefSeq" id="WP_221031879.1">
    <property type="nucleotide sequence ID" value="NZ_CP139781.1"/>
</dbReference>
<dbReference type="PROSITE" id="PS52004">
    <property type="entry name" value="KS3_2"/>
    <property type="match status" value="1"/>
</dbReference>
<dbReference type="InterPro" id="IPR016039">
    <property type="entry name" value="Thiolase-like"/>
</dbReference>
<dbReference type="Pfam" id="PF02801">
    <property type="entry name" value="Ketoacyl-synt_C"/>
    <property type="match status" value="1"/>
</dbReference>
<evidence type="ECO:0000256" key="2">
    <source>
        <dbReference type="ARBA" id="ARBA00022679"/>
    </source>
</evidence>
<dbReference type="SUPFAM" id="SSF53901">
    <property type="entry name" value="Thiolase-like"/>
    <property type="match status" value="2"/>
</dbReference>
<reference evidence="5 6" key="1">
    <citation type="submission" date="2023-12" db="EMBL/GenBank/DDBJ databases">
        <title>Description of an unclassified Opitutus bacterium of Verrucomicrobiota.</title>
        <authorList>
            <person name="Zhang D.-F."/>
        </authorList>
    </citation>
    <scope>NUCLEOTIDE SEQUENCE [LARGE SCALE GENOMIC DNA]</scope>
    <source>
        <strain evidence="5 6">WL0086</strain>
    </source>
</reference>
<dbReference type="PANTHER" id="PTHR11712:SF336">
    <property type="entry name" value="3-OXOACYL-[ACYL-CARRIER-PROTEIN] SYNTHASE, MITOCHONDRIAL"/>
    <property type="match status" value="1"/>
</dbReference>
<name>A0ABZ1CAT0_9BACT</name>
<sequence length="397" mass="40991">MKITGVGPVTPAGIGRDAFWKGILEPVSRVRAFEQLGSEWGPFIATTVDDAGLEEVMPKTLLPKHLARHSWFAAIAGILALRDAGISPGEINPEDFAVVTGTSLMDFGGISHGAESFARRGLRGVSPRLVYSTSVANVPAAILHATGVNGRAMAVQSSCCSGMDAIAHGADLIASGAADIVIAGGAEAPLFIHPLLEFRLAGLTPATWENAEKHCRPFDLWRTTGTIGEGAAMLVLEPEDSPRNGYGFIAGYGNGSDGPTALCGGLVEAMEHAIASAGLRPCDIDVLSAWAPGHREIDAAESGAIHQVFGGEIKSVMVGSIKGSVGNALGAAPALQVAVAALGLQAGEIPPTVNWSFPDPACDLPLSNRAEKLRHQHCLVNAHGLAGVNSAMVLSRS</sequence>
<evidence type="ECO:0000313" key="5">
    <source>
        <dbReference type="EMBL" id="WRQ88781.1"/>
    </source>
</evidence>
<evidence type="ECO:0000259" key="4">
    <source>
        <dbReference type="PROSITE" id="PS52004"/>
    </source>
</evidence>
<dbReference type="InterPro" id="IPR014030">
    <property type="entry name" value="Ketoacyl_synth_N"/>
</dbReference>
<dbReference type="InterPro" id="IPR000794">
    <property type="entry name" value="Beta-ketoacyl_synthase"/>
</dbReference>
<dbReference type="PANTHER" id="PTHR11712">
    <property type="entry name" value="POLYKETIDE SYNTHASE-RELATED"/>
    <property type="match status" value="1"/>
</dbReference>
<dbReference type="Proteomes" id="UP000738431">
    <property type="component" value="Chromosome"/>
</dbReference>
<dbReference type="InterPro" id="IPR020841">
    <property type="entry name" value="PKS_Beta-ketoAc_synthase_dom"/>
</dbReference>
<feature type="domain" description="Ketosynthase family 3 (KS3)" evidence="4">
    <location>
        <begin position="1"/>
        <end position="396"/>
    </location>
</feature>
<evidence type="ECO:0000313" key="6">
    <source>
        <dbReference type="Proteomes" id="UP000738431"/>
    </source>
</evidence>
<dbReference type="SMART" id="SM00825">
    <property type="entry name" value="PKS_KS"/>
    <property type="match status" value="1"/>
</dbReference>
<evidence type="ECO:0000256" key="1">
    <source>
        <dbReference type="ARBA" id="ARBA00008467"/>
    </source>
</evidence>
<evidence type="ECO:0000256" key="3">
    <source>
        <dbReference type="RuleBase" id="RU003694"/>
    </source>
</evidence>
<accession>A0ABZ1CAT0</accession>
<keyword evidence="2 3" id="KW-0808">Transferase</keyword>
<protein>
    <submittedName>
        <fullName evidence="5">Beta-ketoacyl synthase N-terminal-like domain-containing protein</fullName>
    </submittedName>
</protein>
<dbReference type="InterPro" id="IPR014031">
    <property type="entry name" value="Ketoacyl_synth_C"/>
</dbReference>
<comment type="similarity">
    <text evidence="1 3">Belongs to the thiolase-like superfamily. Beta-ketoacyl-ACP synthases family.</text>
</comment>
<organism evidence="5 6">
    <name type="scientific">Actomonas aquatica</name>
    <dbReference type="NCBI Taxonomy" id="2866162"/>
    <lineage>
        <taxon>Bacteria</taxon>
        <taxon>Pseudomonadati</taxon>
        <taxon>Verrucomicrobiota</taxon>
        <taxon>Opitutia</taxon>
        <taxon>Opitutales</taxon>
        <taxon>Opitutaceae</taxon>
        <taxon>Actomonas</taxon>
    </lineage>
</organism>
<proteinExistence type="inferred from homology"/>